<organism evidence="4 5">
    <name type="scientific">Periconia macrospinosa</name>
    <dbReference type="NCBI Taxonomy" id="97972"/>
    <lineage>
        <taxon>Eukaryota</taxon>
        <taxon>Fungi</taxon>
        <taxon>Dikarya</taxon>
        <taxon>Ascomycota</taxon>
        <taxon>Pezizomycotina</taxon>
        <taxon>Dothideomycetes</taxon>
        <taxon>Pleosporomycetidae</taxon>
        <taxon>Pleosporales</taxon>
        <taxon>Massarineae</taxon>
        <taxon>Periconiaceae</taxon>
        <taxon>Periconia</taxon>
    </lineage>
</organism>
<dbReference type="AlphaFoldDB" id="A0A2V1DTX0"/>
<evidence type="ECO:0000256" key="1">
    <source>
        <dbReference type="SAM" id="MobiDB-lite"/>
    </source>
</evidence>
<dbReference type="PANTHER" id="PTHR34502">
    <property type="entry name" value="DUF6594 DOMAIN-CONTAINING PROTEIN-RELATED"/>
    <property type="match status" value="1"/>
</dbReference>
<feature type="transmembrane region" description="Helical" evidence="2">
    <location>
        <begin position="304"/>
        <end position="322"/>
    </location>
</feature>
<dbReference type="Proteomes" id="UP000244855">
    <property type="component" value="Unassembled WGS sequence"/>
</dbReference>
<gene>
    <name evidence="4" type="ORF">DM02DRAFT_727910</name>
</gene>
<accession>A0A2V1DTX0</accession>
<dbReference type="Pfam" id="PF20237">
    <property type="entry name" value="DUF6594"/>
    <property type="match status" value="1"/>
</dbReference>
<name>A0A2V1DTX0_9PLEO</name>
<dbReference type="InterPro" id="IPR046529">
    <property type="entry name" value="DUF6594"/>
</dbReference>
<dbReference type="STRING" id="97972.A0A2V1DTX0"/>
<dbReference type="PANTHER" id="PTHR34502:SF3">
    <property type="entry name" value="DUF6594 DOMAIN-CONTAINING PROTEIN"/>
    <property type="match status" value="1"/>
</dbReference>
<protein>
    <recommendedName>
        <fullName evidence="3">DUF6594 domain-containing protein</fullName>
    </recommendedName>
</protein>
<sequence length="333" mass="37328">MFDAQDQLEKGALQGVGQAQATPSPPSPFHESNAETLTQATTISAIGNGDGQSASGHQRVYMHFAEDFDEPEDTELRFLLEDQRINNGNEVAFSSLNVRGSREDVEEYKSLLAKVETTFCTYTNLLATSQQMLSFAKPAEADRQNIGMYLHNRKPLRKDECEWVQHKEDLITLKPGREDSWLDGVVESALKLFHCRFIDFVFRSDDSRKKSEIDPGVTMPARPPKDEDRHEIYYTPSRIMKLMNGLHTCIILILLIVPIYVLYHMVHDIGTREAYMTCIGTLLVCTLAFSSILSLFTKAKRHEILAAASAYCAVLVVFLGNVESSRVGSGNKS</sequence>
<keyword evidence="2" id="KW-0472">Membrane</keyword>
<feature type="transmembrane region" description="Helical" evidence="2">
    <location>
        <begin position="242"/>
        <end position="262"/>
    </location>
</feature>
<keyword evidence="2" id="KW-1133">Transmembrane helix</keyword>
<evidence type="ECO:0000259" key="3">
    <source>
        <dbReference type="Pfam" id="PF20237"/>
    </source>
</evidence>
<dbReference type="OrthoDB" id="3533814at2759"/>
<reference evidence="4 5" key="1">
    <citation type="journal article" date="2018" name="Sci. Rep.">
        <title>Comparative genomics provides insights into the lifestyle and reveals functional heterogeneity of dark septate endophytic fungi.</title>
        <authorList>
            <person name="Knapp D.G."/>
            <person name="Nemeth J.B."/>
            <person name="Barry K."/>
            <person name="Hainaut M."/>
            <person name="Henrissat B."/>
            <person name="Johnson J."/>
            <person name="Kuo A."/>
            <person name="Lim J.H.P."/>
            <person name="Lipzen A."/>
            <person name="Nolan M."/>
            <person name="Ohm R.A."/>
            <person name="Tamas L."/>
            <person name="Grigoriev I.V."/>
            <person name="Spatafora J.W."/>
            <person name="Nagy L.G."/>
            <person name="Kovacs G.M."/>
        </authorList>
    </citation>
    <scope>NUCLEOTIDE SEQUENCE [LARGE SCALE GENOMIC DNA]</scope>
    <source>
        <strain evidence="4 5">DSE2036</strain>
    </source>
</reference>
<dbReference type="EMBL" id="KZ805358">
    <property type="protein sequence ID" value="PVI01372.1"/>
    <property type="molecule type" value="Genomic_DNA"/>
</dbReference>
<keyword evidence="2" id="KW-0812">Transmembrane</keyword>
<feature type="transmembrane region" description="Helical" evidence="2">
    <location>
        <begin position="274"/>
        <end position="297"/>
    </location>
</feature>
<feature type="region of interest" description="Disordered" evidence="1">
    <location>
        <begin position="13"/>
        <end position="33"/>
    </location>
</feature>
<evidence type="ECO:0000256" key="2">
    <source>
        <dbReference type="SAM" id="Phobius"/>
    </source>
</evidence>
<feature type="domain" description="DUF6594" evidence="3">
    <location>
        <begin position="101"/>
        <end position="316"/>
    </location>
</feature>
<evidence type="ECO:0000313" key="4">
    <source>
        <dbReference type="EMBL" id="PVI01372.1"/>
    </source>
</evidence>
<evidence type="ECO:0000313" key="5">
    <source>
        <dbReference type="Proteomes" id="UP000244855"/>
    </source>
</evidence>
<proteinExistence type="predicted"/>
<keyword evidence="5" id="KW-1185">Reference proteome</keyword>